<reference evidence="3 4" key="1">
    <citation type="submission" date="2019-01" db="EMBL/GenBank/DDBJ databases">
        <title>Agromyces.</title>
        <authorList>
            <person name="Li J."/>
        </authorList>
    </citation>
    <scope>NUCLEOTIDE SEQUENCE [LARGE SCALE GENOMIC DNA]</scope>
    <source>
        <strain evidence="3 4">DSM 23870</strain>
    </source>
</reference>
<evidence type="ECO:0008006" key="6">
    <source>
        <dbReference type="Google" id="ProtNLM"/>
    </source>
</evidence>
<dbReference type="OrthoDB" id="5007400at2"/>
<gene>
    <name evidence="2" type="ORF">BJ972_000730</name>
    <name evidence="3" type="ORF">ESP50_09105</name>
</gene>
<organism evidence="3 4">
    <name type="scientific">Agromyces atrinae</name>
    <dbReference type="NCBI Taxonomy" id="592376"/>
    <lineage>
        <taxon>Bacteria</taxon>
        <taxon>Bacillati</taxon>
        <taxon>Actinomycetota</taxon>
        <taxon>Actinomycetes</taxon>
        <taxon>Micrococcales</taxon>
        <taxon>Microbacteriaceae</taxon>
        <taxon>Agromyces</taxon>
    </lineage>
</organism>
<evidence type="ECO:0000313" key="2">
    <source>
        <dbReference type="EMBL" id="NYD66211.1"/>
    </source>
</evidence>
<dbReference type="EMBL" id="JACCBI010000001">
    <property type="protein sequence ID" value="NYD66211.1"/>
    <property type="molecule type" value="Genomic_DNA"/>
</dbReference>
<accession>A0A4V1R2B2</accession>
<dbReference type="AlphaFoldDB" id="A0A4V1R2B2"/>
<comment type="caution">
    <text evidence="3">The sequence shown here is derived from an EMBL/GenBank/DDBJ whole genome shotgun (WGS) entry which is preliminary data.</text>
</comment>
<evidence type="ECO:0000313" key="3">
    <source>
        <dbReference type="EMBL" id="RXZ86546.1"/>
    </source>
</evidence>
<dbReference type="EMBL" id="SDPM01000004">
    <property type="protein sequence ID" value="RXZ86546.1"/>
    <property type="molecule type" value="Genomic_DNA"/>
</dbReference>
<evidence type="ECO:0000313" key="4">
    <source>
        <dbReference type="Proteomes" id="UP000292686"/>
    </source>
</evidence>
<keyword evidence="4" id="KW-1185">Reference proteome</keyword>
<name>A0A4V1R2B2_9MICO</name>
<evidence type="ECO:0000313" key="5">
    <source>
        <dbReference type="Proteomes" id="UP000581087"/>
    </source>
</evidence>
<reference evidence="2 5" key="2">
    <citation type="submission" date="2020-07" db="EMBL/GenBank/DDBJ databases">
        <title>Sequencing the genomes of 1000 actinobacteria strains.</title>
        <authorList>
            <person name="Klenk H.-P."/>
        </authorList>
    </citation>
    <scope>NUCLEOTIDE SEQUENCE [LARGE SCALE GENOMIC DNA]</scope>
    <source>
        <strain evidence="2 5">DSM 23870</strain>
    </source>
</reference>
<sequence>MQLGTRWAVGSAGPASLSTEVRDTVAAYEAARGAEISGLTWTLTWLEGRPRLELDDGTSVPVGVAPADDDSDDW</sequence>
<dbReference type="Proteomes" id="UP000581087">
    <property type="component" value="Unassembled WGS sequence"/>
</dbReference>
<evidence type="ECO:0000256" key="1">
    <source>
        <dbReference type="SAM" id="MobiDB-lite"/>
    </source>
</evidence>
<dbReference type="RefSeq" id="WP_129174310.1">
    <property type="nucleotide sequence ID" value="NZ_JACCBI010000001.1"/>
</dbReference>
<dbReference type="Proteomes" id="UP000292686">
    <property type="component" value="Unassembled WGS sequence"/>
</dbReference>
<feature type="region of interest" description="Disordered" evidence="1">
    <location>
        <begin position="54"/>
        <end position="74"/>
    </location>
</feature>
<proteinExistence type="predicted"/>
<protein>
    <recommendedName>
        <fullName evidence="6">Fe-S oxidoreductase</fullName>
    </recommendedName>
</protein>